<feature type="non-terminal residue" evidence="1">
    <location>
        <position position="60"/>
    </location>
</feature>
<reference evidence="1 2" key="1">
    <citation type="submission" date="2021-06" db="EMBL/GenBank/DDBJ databases">
        <authorList>
            <person name="Kallberg Y."/>
            <person name="Tangrot J."/>
            <person name="Rosling A."/>
        </authorList>
    </citation>
    <scope>NUCLEOTIDE SEQUENCE [LARGE SCALE GENOMIC DNA]</scope>
    <source>
        <strain evidence="1 2">120-4 pot B 10/14</strain>
    </source>
</reference>
<organism evidence="1 2">
    <name type="scientific">Gigaspora margarita</name>
    <dbReference type="NCBI Taxonomy" id="4874"/>
    <lineage>
        <taxon>Eukaryota</taxon>
        <taxon>Fungi</taxon>
        <taxon>Fungi incertae sedis</taxon>
        <taxon>Mucoromycota</taxon>
        <taxon>Glomeromycotina</taxon>
        <taxon>Glomeromycetes</taxon>
        <taxon>Diversisporales</taxon>
        <taxon>Gigasporaceae</taxon>
        <taxon>Gigaspora</taxon>
    </lineage>
</organism>
<accession>A0ABN7XFD4</accession>
<feature type="non-terminal residue" evidence="1">
    <location>
        <position position="1"/>
    </location>
</feature>
<sequence>GTHPFSGLTNNYTIALKISCGYQEEVIPGTLQEYADIYKKCWSPEPEKHPKLTDILSKLD</sequence>
<protein>
    <submittedName>
        <fullName evidence="1">34344_t:CDS:1</fullName>
    </submittedName>
</protein>
<proteinExistence type="predicted"/>
<comment type="caution">
    <text evidence="1">The sequence shown here is derived from an EMBL/GenBank/DDBJ whole genome shotgun (WGS) entry which is preliminary data.</text>
</comment>
<name>A0ABN7XFD4_GIGMA</name>
<gene>
    <name evidence="1" type="ORF">GMARGA_LOCUS42817</name>
</gene>
<dbReference type="EMBL" id="CAJVQB010131901">
    <property type="protein sequence ID" value="CAG8853996.1"/>
    <property type="molecule type" value="Genomic_DNA"/>
</dbReference>
<dbReference type="SUPFAM" id="SSF56112">
    <property type="entry name" value="Protein kinase-like (PK-like)"/>
    <property type="match status" value="1"/>
</dbReference>
<dbReference type="Proteomes" id="UP000789901">
    <property type="component" value="Unassembled WGS sequence"/>
</dbReference>
<dbReference type="Gene3D" id="1.10.510.10">
    <property type="entry name" value="Transferase(Phosphotransferase) domain 1"/>
    <property type="match status" value="1"/>
</dbReference>
<evidence type="ECO:0000313" key="2">
    <source>
        <dbReference type="Proteomes" id="UP000789901"/>
    </source>
</evidence>
<dbReference type="InterPro" id="IPR011009">
    <property type="entry name" value="Kinase-like_dom_sf"/>
</dbReference>
<keyword evidence="2" id="KW-1185">Reference proteome</keyword>
<evidence type="ECO:0000313" key="1">
    <source>
        <dbReference type="EMBL" id="CAG8853996.1"/>
    </source>
</evidence>